<sequence>MLSVTTSQDGGKIEDIHIENIFYMAWEGTIDRSIIYSTEGTYYLPGPVKYWLNAINNMGYKFLHVDRATIINTENVVSVNSIYKEAYFESEITKRSVRCEIVNHRYKSFMEELTVMNPRVVLT</sequence>
<proteinExistence type="predicted"/>
<evidence type="ECO:0000313" key="2">
    <source>
        <dbReference type="EMBL" id="QKS59364.1"/>
    </source>
</evidence>
<gene>
    <name evidence="1" type="ORF">DFQ00_101410</name>
    <name evidence="2" type="ORF">HUB98_26270</name>
    <name evidence="3" type="ORF">HUB98_26600</name>
</gene>
<dbReference type="Proteomes" id="UP000247790">
    <property type="component" value="Unassembled WGS sequence"/>
</dbReference>
<dbReference type="EMBL" id="QJSW01000001">
    <property type="protein sequence ID" value="PYE52472.1"/>
    <property type="molecule type" value="Genomic_DNA"/>
</dbReference>
<organism evidence="1 4">
    <name type="scientific">Paenibacillus barcinonensis</name>
    <dbReference type="NCBI Taxonomy" id="198119"/>
    <lineage>
        <taxon>Bacteria</taxon>
        <taxon>Bacillati</taxon>
        <taxon>Bacillota</taxon>
        <taxon>Bacilli</taxon>
        <taxon>Bacillales</taxon>
        <taxon>Paenibacillaceae</taxon>
        <taxon>Paenibacillus</taxon>
    </lineage>
</organism>
<dbReference type="EMBL" id="CP054614">
    <property type="protein sequence ID" value="QKS59364.1"/>
    <property type="molecule type" value="Genomic_DNA"/>
</dbReference>
<evidence type="ECO:0000313" key="1">
    <source>
        <dbReference type="EMBL" id="PYE52472.1"/>
    </source>
</evidence>
<reference evidence="1 4" key="1">
    <citation type="submission" date="2018-06" db="EMBL/GenBank/DDBJ databases">
        <title>Genomic Encyclopedia of Type Strains, Phase III (KMG-III): the genomes of soil and plant-associated and newly described type strains.</title>
        <authorList>
            <person name="Whitman W."/>
        </authorList>
    </citation>
    <scope>NUCLEOTIDE SEQUENCE [LARGE SCALE GENOMIC DNA]</scope>
    <source>
        <strain evidence="1 4">CECT 7022</strain>
    </source>
</reference>
<evidence type="ECO:0000313" key="5">
    <source>
        <dbReference type="Proteomes" id="UP000509327"/>
    </source>
</evidence>
<dbReference type="Proteomes" id="UP000509327">
    <property type="component" value="Chromosome"/>
</dbReference>
<evidence type="ECO:0000313" key="4">
    <source>
        <dbReference type="Proteomes" id="UP000247790"/>
    </source>
</evidence>
<dbReference type="OrthoDB" id="2664085at2"/>
<evidence type="ECO:0000313" key="3">
    <source>
        <dbReference type="EMBL" id="QKS59422.1"/>
    </source>
</evidence>
<evidence type="ECO:0008006" key="6">
    <source>
        <dbReference type="Google" id="ProtNLM"/>
    </source>
</evidence>
<reference evidence="2 5" key="2">
    <citation type="submission" date="2020-06" db="EMBL/GenBank/DDBJ databases">
        <title>Complete genome of Paenibacillus barcinonensis KACC11450.</title>
        <authorList>
            <person name="Kim M."/>
            <person name="Park Y.-J."/>
            <person name="Shin J.-H."/>
        </authorList>
    </citation>
    <scope>NUCLEOTIDE SEQUENCE [LARGE SCALE GENOMIC DNA]</scope>
    <source>
        <strain evidence="2 5">KACC11450</strain>
    </source>
</reference>
<dbReference type="Gene3D" id="2.40.50.1020">
    <property type="entry name" value="LytTr DNA-binding domain"/>
    <property type="match status" value="1"/>
</dbReference>
<accession>A0A2V4VGK0</accession>
<dbReference type="AlphaFoldDB" id="A0A2V4VGK0"/>
<name>A0A2V4VGK0_PAEBA</name>
<dbReference type="RefSeq" id="WP_110893619.1">
    <property type="nucleotide sequence ID" value="NZ_CP054614.1"/>
</dbReference>
<keyword evidence="5" id="KW-1185">Reference proteome</keyword>
<protein>
    <recommendedName>
        <fullName evidence="6">LytTr DNA-binding domain-containing protein</fullName>
    </recommendedName>
</protein>
<dbReference type="EMBL" id="CP054614">
    <property type="protein sequence ID" value="QKS59422.1"/>
    <property type="molecule type" value="Genomic_DNA"/>
</dbReference>